<dbReference type="HOGENOM" id="CLU_066000_0_0_10"/>
<protein>
    <recommendedName>
        <fullName evidence="2">Glycosyl transferase family 1 domain-containing protein</fullName>
    </recommendedName>
</protein>
<name>A0A0F5JB15_9BACT</name>
<organism evidence="3 4">
    <name type="scientific">Parabacteroides goldsteinii DSM 19448 = WAL 12034</name>
    <dbReference type="NCBI Taxonomy" id="927665"/>
    <lineage>
        <taxon>Bacteria</taxon>
        <taxon>Pseudomonadati</taxon>
        <taxon>Bacteroidota</taxon>
        <taxon>Bacteroidia</taxon>
        <taxon>Bacteroidales</taxon>
        <taxon>Tannerellaceae</taxon>
        <taxon>Parabacteroides</taxon>
    </lineage>
</organism>
<dbReference type="AlphaFoldDB" id="A0A0F5JB15"/>
<dbReference type="RefSeq" id="WP_046146608.1">
    <property type="nucleotide sequence ID" value="NZ_KQ033913.1"/>
</dbReference>
<reference evidence="3 4" key="1">
    <citation type="submission" date="2013-04" db="EMBL/GenBank/DDBJ databases">
        <title>The Genome Sequence of Parabacteroides goldsteinii DSM 19448.</title>
        <authorList>
            <consortium name="The Broad Institute Genomics Platform"/>
            <person name="Earl A."/>
            <person name="Ward D."/>
            <person name="Feldgarden M."/>
            <person name="Gevers D."/>
            <person name="Martens E."/>
            <person name="Sakamoto M."/>
            <person name="Benno Y."/>
            <person name="Song Y."/>
            <person name="Liu C."/>
            <person name="Lee J."/>
            <person name="Bolanos M."/>
            <person name="Vaisanen M.L."/>
            <person name="Finegold S.M."/>
            <person name="Walker B."/>
            <person name="Young S."/>
            <person name="Zeng Q."/>
            <person name="Gargeya S."/>
            <person name="Fitzgerald M."/>
            <person name="Haas B."/>
            <person name="Abouelleil A."/>
            <person name="Allen A.W."/>
            <person name="Alvarado L."/>
            <person name="Arachchi H.M."/>
            <person name="Berlin A.M."/>
            <person name="Chapman S.B."/>
            <person name="Gainer-Dewar J."/>
            <person name="Goldberg J."/>
            <person name="Griggs A."/>
            <person name="Gujja S."/>
            <person name="Hansen M."/>
            <person name="Howarth C."/>
            <person name="Imamovic A."/>
            <person name="Ireland A."/>
            <person name="Larimer J."/>
            <person name="McCowan C."/>
            <person name="Murphy C."/>
            <person name="Pearson M."/>
            <person name="Poon T.W."/>
            <person name="Priest M."/>
            <person name="Roberts A."/>
            <person name="Saif S."/>
            <person name="Shea T."/>
            <person name="Sisk P."/>
            <person name="Sykes S."/>
            <person name="Wortman J."/>
            <person name="Nusbaum C."/>
            <person name="Birren B."/>
        </authorList>
    </citation>
    <scope>NUCLEOTIDE SEQUENCE [LARGE SCALE GENOMIC DNA]</scope>
    <source>
        <strain evidence="3 4">DSM 19448</strain>
    </source>
</reference>
<keyword evidence="1" id="KW-0808">Transferase</keyword>
<dbReference type="GO" id="GO:0016757">
    <property type="term" value="F:glycosyltransferase activity"/>
    <property type="evidence" value="ECO:0007669"/>
    <property type="project" value="InterPro"/>
</dbReference>
<dbReference type="EMBL" id="AQHV01000013">
    <property type="protein sequence ID" value="KKB54705.1"/>
    <property type="molecule type" value="Genomic_DNA"/>
</dbReference>
<dbReference type="Gene3D" id="3.40.50.2000">
    <property type="entry name" value="Glycogen Phosphorylase B"/>
    <property type="match status" value="2"/>
</dbReference>
<dbReference type="Pfam" id="PF00534">
    <property type="entry name" value="Glycos_transf_1"/>
    <property type="match status" value="1"/>
</dbReference>
<dbReference type="GO" id="GO:0009103">
    <property type="term" value="P:lipopolysaccharide biosynthetic process"/>
    <property type="evidence" value="ECO:0007669"/>
    <property type="project" value="TreeGrafter"/>
</dbReference>
<evidence type="ECO:0000313" key="3">
    <source>
        <dbReference type="EMBL" id="KKB54705.1"/>
    </source>
</evidence>
<dbReference type="SUPFAM" id="SSF53756">
    <property type="entry name" value="UDP-Glycosyltransferase/glycogen phosphorylase"/>
    <property type="match status" value="1"/>
</dbReference>
<evidence type="ECO:0000256" key="1">
    <source>
        <dbReference type="ARBA" id="ARBA00022679"/>
    </source>
</evidence>
<proteinExistence type="predicted"/>
<dbReference type="PANTHER" id="PTHR46401">
    <property type="entry name" value="GLYCOSYLTRANSFERASE WBBK-RELATED"/>
    <property type="match status" value="1"/>
</dbReference>
<dbReference type="STRING" id="927665.HMPREF1535_02827"/>
<sequence>MKICFFCKISDRSKLFLVEFYNQDINILKRIDSNLTIATKYSEIDWSADIIFVWWWTYAFFPVFVSKLLRKKLIITGTFNYKCPMAASDYYRRPLLERLLIKYSIKYANKNILVSKNEYEQISKDWKLRNMIYSPHCIDTIKYSRETYCNRRNELFTICWTGKENVKRKCLYEIIDSIELLKDKLDVHLNIAGHEGDAFDEVKKYISGKGLNAYINILGSISEDEKLSYLKKCRFYLQPSRYEGFGLAIAEAMSCGAVVITTDVGEVLNVVGDAGVIIKDTLPRTIANAVEDYWENDLESISIAAHNRIESLFSMTRREKDIMNVVTKYKG</sequence>
<gene>
    <name evidence="3" type="ORF">HMPREF1535_02827</name>
</gene>
<dbReference type="CDD" id="cd03801">
    <property type="entry name" value="GT4_PimA-like"/>
    <property type="match status" value="1"/>
</dbReference>
<accession>A0A0F5JB15</accession>
<evidence type="ECO:0000313" key="4">
    <source>
        <dbReference type="Proteomes" id="UP000033047"/>
    </source>
</evidence>
<comment type="caution">
    <text evidence="3">The sequence shown here is derived from an EMBL/GenBank/DDBJ whole genome shotgun (WGS) entry which is preliminary data.</text>
</comment>
<dbReference type="PATRIC" id="fig|927665.4.peg.2903"/>
<evidence type="ECO:0000259" key="2">
    <source>
        <dbReference type="Pfam" id="PF00534"/>
    </source>
</evidence>
<dbReference type="Proteomes" id="UP000033047">
    <property type="component" value="Unassembled WGS sequence"/>
</dbReference>
<dbReference type="PANTHER" id="PTHR46401:SF2">
    <property type="entry name" value="GLYCOSYLTRANSFERASE WBBK-RELATED"/>
    <property type="match status" value="1"/>
</dbReference>
<dbReference type="InterPro" id="IPR001296">
    <property type="entry name" value="Glyco_trans_1"/>
</dbReference>
<feature type="domain" description="Glycosyl transferase family 1" evidence="2">
    <location>
        <begin position="167"/>
        <end position="297"/>
    </location>
</feature>